<reference evidence="2 3" key="1">
    <citation type="journal article" date="2016" name="C (Basel)">
        <title>Selective Growth of and Electricity Production by Marine Exoelectrogenic Bacteria in Self-Aggregated Hydrogel of Microbially Reduced Graphene Oxide.</title>
        <authorList>
            <person name="Yoshida N."/>
            <person name="Goto Y."/>
            <person name="Miyata Y."/>
        </authorList>
    </citation>
    <scope>NUCLEOTIDE SEQUENCE [LARGE SCALE GENOMIC DNA]</scope>
    <source>
        <strain evidence="2 3">NIT-T3</strain>
    </source>
</reference>
<feature type="domain" description="Rubrerythrin diiron-binding" evidence="1">
    <location>
        <begin position="5"/>
        <end position="139"/>
    </location>
</feature>
<proteinExistence type="predicted"/>
<dbReference type="InterPro" id="IPR012347">
    <property type="entry name" value="Ferritin-like"/>
</dbReference>
<dbReference type="Gene3D" id="1.20.5.420">
    <property type="entry name" value="Immunoglobulin FC, subunit C"/>
    <property type="match status" value="1"/>
</dbReference>
<name>A0ABN6DYN3_9BACT</name>
<dbReference type="PANTHER" id="PTHR33531:SF7">
    <property type="entry name" value="HYPOTHETICAL MEMBRANE PROTEIN, CONSERVED"/>
    <property type="match status" value="1"/>
</dbReference>
<reference evidence="2 3" key="2">
    <citation type="journal article" date="2021" name="Int. J. Syst. Evol. Microbiol.">
        <title>Isolation and Polyphasic Characterization of Desulfuromonas versatilis sp. Nov., an Electrogenic Bacteria Capable of Versatile Metabolism Isolated from a Graphene Oxide-Reducing Enrichment Culture.</title>
        <authorList>
            <person name="Xie L."/>
            <person name="Yoshida N."/>
            <person name="Ishii S."/>
            <person name="Meng L."/>
        </authorList>
    </citation>
    <scope>NUCLEOTIDE SEQUENCE [LARGE SCALE GENOMIC DNA]</scope>
    <source>
        <strain evidence="2 3">NIT-T3</strain>
    </source>
</reference>
<organism evidence="2 3">
    <name type="scientific">Desulfuromonas versatilis</name>
    <dbReference type="NCBI Taxonomy" id="2802975"/>
    <lineage>
        <taxon>Bacteria</taxon>
        <taxon>Pseudomonadati</taxon>
        <taxon>Thermodesulfobacteriota</taxon>
        <taxon>Desulfuromonadia</taxon>
        <taxon>Desulfuromonadales</taxon>
        <taxon>Desulfuromonadaceae</taxon>
        <taxon>Desulfuromonas</taxon>
    </lineage>
</organism>
<keyword evidence="3" id="KW-1185">Reference proteome</keyword>
<protein>
    <submittedName>
        <fullName evidence="2">Ferritin</fullName>
    </submittedName>
</protein>
<dbReference type="Proteomes" id="UP001319827">
    <property type="component" value="Chromosome"/>
</dbReference>
<sequence length="170" mass="19607">MNVFDFAMKMETDAEAFYKQVAEKSKVQGIRKIFLDLAADEKKHFQMFQALKAQTQATAMEDSPALDNAKNVFAKLIKEKASLGQIQGDLEGYRYALQTEAQGVKFYEDAAKREKNSEVKKLLLRIAEEEKKHFNIIQNVYDFVNAPNEFLAWGEFSNIEEYKQFGRDVD</sequence>
<dbReference type="EMBL" id="AP024355">
    <property type="protein sequence ID" value="BCR05140.1"/>
    <property type="molecule type" value="Genomic_DNA"/>
</dbReference>
<dbReference type="InterPro" id="IPR009078">
    <property type="entry name" value="Ferritin-like_SF"/>
</dbReference>
<evidence type="ECO:0000313" key="3">
    <source>
        <dbReference type="Proteomes" id="UP001319827"/>
    </source>
</evidence>
<dbReference type="RefSeq" id="WP_221248564.1">
    <property type="nucleotide sequence ID" value="NZ_AP024355.1"/>
</dbReference>
<dbReference type="CDD" id="cd01045">
    <property type="entry name" value="Ferritin_like_AB"/>
    <property type="match status" value="1"/>
</dbReference>
<dbReference type="Pfam" id="PF02915">
    <property type="entry name" value="Rubrerythrin"/>
    <property type="match status" value="1"/>
</dbReference>
<accession>A0ABN6DYN3</accession>
<gene>
    <name evidence="2" type="ORF">DESUT3_22090</name>
</gene>
<evidence type="ECO:0000259" key="1">
    <source>
        <dbReference type="Pfam" id="PF02915"/>
    </source>
</evidence>
<dbReference type="InterPro" id="IPR003251">
    <property type="entry name" value="Rr_diiron-bd_dom"/>
</dbReference>
<dbReference type="PANTHER" id="PTHR33531">
    <property type="entry name" value="RUBRERYTHRIN SUBFAMILY"/>
    <property type="match status" value="1"/>
</dbReference>
<dbReference type="Gene3D" id="1.20.1260.10">
    <property type="match status" value="1"/>
</dbReference>
<evidence type="ECO:0000313" key="2">
    <source>
        <dbReference type="EMBL" id="BCR05140.1"/>
    </source>
</evidence>
<dbReference type="SUPFAM" id="SSF47240">
    <property type="entry name" value="Ferritin-like"/>
    <property type="match status" value="1"/>
</dbReference>